<accession>A0AAF0C4J6</accession>
<reference evidence="6 7" key="2">
    <citation type="journal article" date="2022" name="Mar. Drugs">
        <title>Bioassay-Guided Fractionation Leads to the Detection of Cholic Acid Generated by the Rare Thalassomonas sp.</title>
        <authorList>
            <person name="Pheiffer F."/>
            <person name="Schneider Y.K."/>
            <person name="Hansen E.H."/>
            <person name="Andersen J.H."/>
            <person name="Isaksson J."/>
            <person name="Busche T."/>
            <person name="R C."/>
            <person name="Kalinowski J."/>
            <person name="Zyl L.V."/>
            <person name="Trindade M."/>
        </authorList>
    </citation>
    <scope>NUCLEOTIDE SEQUENCE [LARGE SCALE GENOMIC DNA]</scope>
    <source>
        <strain evidence="6 7">A5K-106</strain>
    </source>
</reference>
<keyword evidence="6" id="KW-0808">Transferase</keyword>
<feature type="transmembrane region" description="Helical" evidence="4">
    <location>
        <begin position="40"/>
        <end position="60"/>
    </location>
</feature>
<keyword evidence="3" id="KW-0597">Phosphoprotein</keyword>
<evidence type="ECO:0000256" key="3">
    <source>
        <dbReference type="ARBA" id="ARBA00022553"/>
    </source>
</evidence>
<keyword evidence="4" id="KW-1133">Transmembrane helix</keyword>
<dbReference type="Pfam" id="PF02518">
    <property type="entry name" value="HATPase_c"/>
    <property type="match status" value="1"/>
</dbReference>
<dbReference type="GO" id="GO:0000155">
    <property type="term" value="F:phosphorelay sensor kinase activity"/>
    <property type="evidence" value="ECO:0007669"/>
    <property type="project" value="InterPro"/>
</dbReference>
<evidence type="ECO:0000256" key="2">
    <source>
        <dbReference type="ARBA" id="ARBA00012438"/>
    </source>
</evidence>
<dbReference type="InterPro" id="IPR036097">
    <property type="entry name" value="HisK_dim/P_sf"/>
</dbReference>
<dbReference type="SMART" id="SM00387">
    <property type="entry name" value="HATPase_c"/>
    <property type="match status" value="1"/>
</dbReference>
<keyword evidence="4" id="KW-0472">Membrane</keyword>
<dbReference type="PANTHER" id="PTHR43065:SF51">
    <property type="entry name" value="HISTIDINE KINASE"/>
    <property type="match status" value="1"/>
</dbReference>
<keyword evidence="6" id="KW-0418">Kinase</keyword>
<organism evidence="6 7">
    <name type="scientific">Thalassomonas actiniarum</name>
    <dbReference type="NCBI Taxonomy" id="485447"/>
    <lineage>
        <taxon>Bacteria</taxon>
        <taxon>Pseudomonadati</taxon>
        <taxon>Pseudomonadota</taxon>
        <taxon>Gammaproteobacteria</taxon>
        <taxon>Alteromonadales</taxon>
        <taxon>Colwelliaceae</taxon>
        <taxon>Thalassomonas</taxon>
    </lineage>
</organism>
<comment type="catalytic activity">
    <reaction evidence="1">
        <text>ATP + protein L-histidine = ADP + protein N-phospho-L-histidine.</text>
        <dbReference type="EC" id="2.7.13.3"/>
    </reaction>
</comment>
<gene>
    <name evidence="6" type="ORF">SG35_028555</name>
</gene>
<feature type="transmembrane region" description="Helical" evidence="4">
    <location>
        <begin position="12"/>
        <end position="34"/>
    </location>
</feature>
<evidence type="ECO:0000259" key="5">
    <source>
        <dbReference type="PROSITE" id="PS50109"/>
    </source>
</evidence>
<dbReference type="InterPro" id="IPR004358">
    <property type="entry name" value="Sig_transdc_His_kin-like_C"/>
</dbReference>
<dbReference type="Gene3D" id="3.30.565.10">
    <property type="entry name" value="Histidine kinase-like ATPase, C-terminal domain"/>
    <property type="match status" value="1"/>
</dbReference>
<dbReference type="RefSeq" id="WP_044832587.1">
    <property type="nucleotide sequence ID" value="NZ_CP059736.1"/>
</dbReference>
<dbReference type="SUPFAM" id="SSF47384">
    <property type="entry name" value="Homodimeric domain of signal transducing histidine kinase"/>
    <property type="match status" value="1"/>
</dbReference>
<keyword evidence="4" id="KW-0812">Transmembrane</keyword>
<dbReference type="Gene3D" id="1.10.287.130">
    <property type="match status" value="1"/>
</dbReference>
<dbReference type="PROSITE" id="PS50109">
    <property type="entry name" value="HIS_KIN"/>
    <property type="match status" value="1"/>
</dbReference>
<dbReference type="SUPFAM" id="SSF55874">
    <property type="entry name" value="ATPase domain of HSP90 chaperone/DNA topoisomerase II/histidine kinase"/>
    <property type="match status" value="1"/>
</dbReference>
<dbReference type="InterPro" id="IPR005467">
    <property type="entry name" value="His_kinase_dom"/>
</dbReference>
<dbReference type="InterPro" id="IPR003661">
    <property type="entry name" value="HisK_dim/P_dom"/>
</dbReference>
<proteinExistence type="predicted"/>
<dbReference type="EC" id="2.7.13.3" evidence="2"/>
<dbReference type="InterPro" id="IPR036890">
    <property type="entry name" value="HATPase_C_sf"/>
</dbReference>
<protein>
    <recommendedName>
        <fullName evidence="2">histidine kinase</fullName>
        <ecNumber evidence="2">2.7.13.3</ecNumber>
    </recommendedName>
</protein>
<evidence type="ECO:0000256" key="4">
    <source>
        <dbReference type="SAM" id="Phobius"/>
    </source>
</evidence>
<dbReference type="Proteomes" id="UP000032568">
    <property type="component" value="Chromosome pTact"/>
</dbReference>
<dbReference type="AlphaFoldDB" id="A0AAF0C4J6"/>
<dbReference type="PANTHER" id="PTHR43065">
    <property type="entry name" value="SENSOR HISTIDINE KINASE"/>
    <property type="match status" value="1"/>
</dbReference>
<evidence type="ECO:0000313" key="7">
    <source>
        <dbReference type="Proteomes" id="UP000032568"/>
    </source>
</evidence>
<dbReference type="KEGG" id="tact:SG35_028555"/>
<name>A0AAF0C4J6_9GAMM</name>
<evidence type="ECO:0000256" key="1">
    <source>
        <dbReference type="ARBA" id="ARBA00000085"/>
    </source>
</evidence>
<dbReference type="CDD" id="cd00082">
    <property type="entry name" value="HisKA"/>
    <property type="match status" value="1"/>
</dbReference>
<sequence length="428" mass="49564">MTKSKDKTLEGFITFWLTLFFSFFLIPVFSFMWYLELWAWEFVLVTSLMAFGYIVAIIRFRNRIILSFHRALLHIESIRQEDYKQFAKPVFPKGTAGKFHLQLKNLSKDLSEKKQRYDQHAFLVYQLIDQLETPVMVFNQKDQLTYANGAFSHLYETQPWQRYRYASSKLLGVIKTENGWQLQHKTQQQWQISQSTFIDAGRAHQLLIFTNIESAVRSSQVKAWQQMISVMGHEIRNSLTPVSTIAGNLSTRTENMRDKEALALISERCSLLQDFINRYASLTKQINLNYEEISVVQLAERIKRLFTQVELKVVIKSKSIWVDKSIMEQVLINLVKNAHEAGAHNITLDFREDNNNTTIRAIDDGHGFANLENLFVPLFTTKQEGQGIGLSFCRNIIEQHQGSINLVNNCTKGVTVTITLPLKTPKVR</sequence>
<feature type="domain" description="Histidine kinase" evidence="5">
    <location>
        <begin position="230"/>
        <end position="424"/>
    </location>
</feature>
<evidence type="ECO:0000313" key="6">
    <source>
        <dbReference type="EMBL" id="WDE02367.1"/>
    </source>
</evidence>
<keyword evidence="7" id="KW-1185">Reference proteome</keyword>
<dbReference type="PRINTS" id="PR00344">
    <property type="entry name" value="BCTRLSENSOR"/>
</dbReference>
<dbReference type="InterPro" id="IPR003594">
    <property type="entry name" value="HATPase_dom"/>
</dbReference>
<dbReference type="EMBL" id="CP059736">
    <property type="protein sequence ID" value="WDE02367.1"/>
    <property type="molecule type" value="Genomic_DNA"/>
</dbReference>
<reference evidence="6 7" key="1">
    <citation type="journal article" date="2015" name="Genome Announc.">
        <title>Draft Genome Sequences of Marine Isolates of Thalassomonas viridans and Thalassomonas actiniarum.</title>
        <authorList>
            <person name="Olonade I."/>
            <person name="van Zyl L.J."/>
            <person name="Trindade M."/>
        </authorList>
    </citation>
    <scope>NUCLEOTIDE SEQUENCE [LARGE SCALE GENOMIC DNA]</scope>
    <source>
        <strain evidence="6 7">A5K-106</strain>
    </source>
</reference>